<organism evidence="2 3">
    <name type="scientific">Bacillus mesophilus</name>
    <dbReference type="NCBI Taxonomy" id="1808955"/>
    <lineage>
        <taxon>Bacteria</taxon>
        <taxon>Bacillati</taxon>
        <taxon>Bacillota</taxon>
        <taxon>Bacilli</taxon>
        <taxon>Bacillales</taxon>
        <taxon>Bacillaceae</taxon>
        <taxon>Bacillus</taxon>
    </lineage>
</organism>
<dbReference type="Pfam" id="PF07992">
    <property type="entry name" value="Pyr_redox_2"/>
    <property type="match status" value="1"/>
</dbReference>
<dbReference type="AlphaFoldDB" id="A0A6M0Q335"/>
<proteinExistence type="predicted"/>
<dbReference type="PANTHER" id="PTHR38663">
    <property type="match status" value="1"/>
</dbReference>
<comment type="caution">
    <text evidence="2">The sequence shown here is derived from an EMBL/GenBank/DDBJ whole genome shotgun (WGS) entry which is preliminary data.</text>
</comment>
<evidence type="ECO:0000313" key="2">
    <source>
        <dbReference type="EMBL" id="NEY70757.1"/>
    </source>
</evidence>
<evidence type="ECO:0000313" key="3">
    <source>
        <dbReference type="Proteomes" id="UP000481043"/>
    </source>
</evidence>
<sequence length="394" mass="44673">MYKWIIIGGGIQGTTVAAYLLATNTASQQELVIIDPHDRPIQNWKNCTKKIAMPFLRSPFVHHLDPSPFSLEKFAKNTEDRYRDTFLGPYKRPSLEVFNKHCDELISIYGIDQCWLKGTVTSLQLINRTWDVQVNGNTSIKGDKVILALGLSEQPKLPTWASDLKLQRNEQVFHIFDQSLESLHNLKPPITIIGGGITAVHTALHLSSIFPGDVTLLTRHSFRVHDFDSNPGWLGPKYMERFKETKDYSIRREMIRNARNKGSITRDLFVKVKRAIRTGSLKFEIAEIQDVRYDKSDDHIAIRHSEQDHSQLYTQSIVLATGFENDMPGKAWIDPFIQEHNLKCSKCGYPIVSHHLEWMDNLYVAGALAELEIGPTARNISGARKAAEAIVTGV</sequence>
<evidence type="ECO:0000259" key="1">
    <source>
        <dbReference type="Pfam" id="PF07992"/>
    </source>
</evidence>
<protein>
    <submittedName>
        <fullName evidence="2">Lysine N(6)-hydroxylase/L-ornithine N(5)-oxygenase family protein</fullName>
    </submittedName>
</protein>
<keyword evidence="3" id="KW-1185">Reference proteome</keyword>
<dbReference type="RefSeq" id="WP_163177661.1">
    <property type="nucleotide sequence ID" value="NZ_JAAIWM010000001.1"/>
</dbReference>
<dbReference type="SUPFAM" id="SSF51905">
    <property type="entry name" value="FAD/NAD(P)-binding domain"/>
    <property type="match status" value="2"/>
</dbReference>
<dbReference type="InterPro" id="IPR036188">
    <property type="entry name" value="FAD/NAD-bd_sf"/>
</dbReference>
<gene>
    <name evidence="2" type="ORF">G4D63_03280</name>
</gene>
<feature type="domain" description="FAD/NAD(P)-binding" evidence="1">
    <location>
        <begin position="3"/>
        <end position="377"/>
    </location>
</feature>
<name>A0A6M0Q335_9BACI</name>
<reference evidence="2 3" key="1">
    <citation type="submission" date="2020-02" db="EMBL/GenBank/DDBJ databases">
        <title>Bacillus aquiflavi sp. nov., isolated from yellow water of strong flavor Chinese baijiu in Yibin region of China.</title>
        <authorList>
            <person name="Xie J."/>
        </authorList>
    </citation>
    <scope>NUCLEOTIDE SEQUENCE [LARGE SCALE GENOMIC DNA]</scope>
    <source>
        <strain evidence="2 3">SA4</strain>
    </source>
</reference>
<dbReference type="EMBL" id="JAAIWM010000001">
    <property type="protein sequence ID" value="NEY70757.1"/>
    <property type="molecule type" value="Genomic_DNA"/>
</dbReference>
<dbReference type="Proteomes" id="UP000481043">
    <property type="component" value="Unassembled WGS sequence"/>
</dbReference>
<accession>A0A6M0Q335</accession>
<dbReference type="GO" id="GO:0016491">
    <property type="term" value="F:oxidoreductase activity"/>
    <property type="evidence" value="ECO:0007669"/>
    <property type="project" value="InterPro"/>
</dbReference>
<dbReference type="Gene3D" id="3.50.50.60">
    <property type="entry name" value="FAD/NAD(P)-binding domain"/>
    <property type="match status" value="1"/>
</dbReference>
<dbReference type="InterPro" id="IPR023753">
    <property type="entry name" value="FAD/NAD-binding_dom"/>
</dbReference>
<dbReference type="PANTHER" id="PTHR38663:SF1">
    <property type="entry name" value="L-ORNITHINE N(5)-MONOOXYGENASE"/>
    <property type="match status" value="1"/>
</dbReference>